<evidence type="ECO:0000313" key="3">
    <source>
        <dbReference type="EMBL" id="GGM58966.1"/>
    </source>
</evidence>
<reference evidence="3" key="1">
    <citation type="journal article" date="2014" name="Int. J. Syst. Evol. Microbiol.">
        <title>Complete genome sequence of Corynebacterium casei LMG S-19264T (=DSM 44701T), isolated from a smear-ripened cheese.</title>
        <authorList>
            <consortium name="US DOE Joint Genome Institute (JGI-PGF)"/>
            <person name="Walter F."/>
            <person name="Albersmeier A."/>
            <person name="Kalinowski J."/>
            <person name="Ruckert C."/>
        </authorList>
    </citation>
    <scope>NUCLEOTIDE SEQUENCE</scope>
    <source>
        <strain evidence="3">JCM 19831</strain>
    </source>
</reference>
<organism evidence="3 4">
    <name type="scientific">Dactylosporangium sucinum</name>
    <dbReference type="NCBI Taxonomy" id="1424081"/>
    <lineage>
        <taxon>Bacteria</taxon>
        <taxon>Bacillati</taxon>
        <taxon>Actinomycetota</taxon>
        <taxon>Actinomycetes</taxon>
        <taxon>Micromonosporales</taxon>
        <taxon>Micromonosporaceae</taxon>
        <taxon>Dactylosporangium</taxon>
    </lineage>
</organism>
<proteinExistence type="inferred from homology"/>
<name>A0A917X2X6_9ACTN</name>
<evidence type="ECO:0000313" key="4">
    <source>
        <dbReference type="Proteomes" id="UP000642070"/>
    </source>
</evidence>
<dbReference type="FunFam" id="3.40.50.720:FF:000173">
    <property type="entry name" value="3-oxoacyl-[acyl-carrier protein] reductase"/>
    <property type="match status" value="1"/>
</dbReference>
<keyword evidence="2" id="KW-0560">Oxidoreductase</keyword>
<sequence>MYGLSLDGRTALVTGGAGGIGAAICRDLAECGARVVIADIDVDGAKDVAAGLPDAAVVGVDLDDAASIERCAAEAGPVDILVNNGGITKVERFAESDPAHWDRLWRINLRGPMLLSRLLVPAMVERTWGRAVFISSDSARVGAGGEVVYSAVKAGLLGLAKSLARETARFGVTSNVVCPGMVDTPLLRSVAKEKPALLETMVRLVPQRRIGDPEDVSGLVAFLCTPRASYLTGQVFSASGGMTMS</sequence>
<dbReference type="InterPro" id="IPR050259">
    <property type="entry name" value="SDR"/>
</dbReference>
<evidence type="ECO:0000256" key="2">
    <source>
        <dbReference type="ARBA" id="ARBA00023002"/>
    </source>
</evidence>
<dbReference type="PANTHER" id="PTHR42879">
    <property type="entry name" value="3-OXOACYL-(ACYL-CARRIER-PROTEIN) REDUCTASE"/>
    <property type="match status" value="1"/>
</dbReference>
<dbReference type="PANTHER" id="PTHR42879:SF2">
    <property type="entry name" value="3-OXOACYL-[ACYL-CARRIER-PROTEIN] REDUCTASE FABG"/>
    <property type="match status" value="1"/>
</dbReference>
<dbReference type="InterPro" id="IPR036291">
    <property type="entry name" value="NAD(P)-bd_dom_sf"/>
</dbReference>
<dbReference type="PRINTS" id="PR00081">
    <property type="entry name" value="GDHRDH"/>
</dbReference>
<dbReference type="PRINTS" id="PR00080">
    <property type="entry name" value="SDRFAMILY"/>
</dbReference>
<dbReference type="Pfam" id="PF13561">
    <property type="entry name" value="adh_short_C2"/>
    <property type="match status" value="1"/>
</dbReference>
<dbReference type="EMBL" id="BMPI01000042">
    <property type="protein sequence ID" value="GGM58966.1"/>
    <property type="molecule type" value="Genomic_DNA"/>
</dbReference>
<evidence type="ECO:0000256" key="1">
    <source>
        <dbReference type="ARBA" id="ARBA00006484"/>
    </source>
</evidence>
<dbReference type="GO" id="GO:0016491">
    <property type="term" value="F:oxidoreductase activity"/>
    <property type="evidence" value="ECO:0007669"/>
    <property type="project" value="UniProtKB-KW"/>
</dbReference>
<dbReference type="Gene3D" id="3.40.50.720">
    <property type="entry name" value="NAD(P)-binding Rossmann-like Domain"/>
    <property type="match status" value="1"/>
</dbReference>
<dbReference type="InterPro" id="IPR002347">
    <property type="entry name" value="SDR_fam"/>
</dbReference>
<dbReference type="Proteomes" id="UP000642070">
    <property type="component" value="Unassembled WGS sequence"/>
</dbReference>
<reference evidence="3" key="2">
    <citation type="submission" date="2020-09" db="EMBL/GenBank/DDBJ databases">
        <authorList>
            <person name="Sun Q."/>
            <person name="Ohkuma M."/>
        </authorList>
    </citation>
    <scope>NUCLEOTIDE SEQUENCE</scope>
    <source>
        <strain evidence="3">JCM 19831</strain>
    </source>
</reference>
<comment type="similarity">
    <text evidence="1">Belongs to the short-chain dehydrogenases/reductases (SDR) family.</text>
</comment>
<keyword evidence="4" id="KW-1185">Reference proteome</keyword>
<gene>
    <name evidence="3" type="primary">badH</name>
    <name evidence="3" type="ORF">GCM10007977_070610</name>
</gene>
<dbReference type="RefSeq" id="WP_190254426.1">
    <property type="nucleotide sequence ID" value="NZ_BMPI01000042.1"/>
</dbReference>
<comment type="caution">
    <text evidence="3">The sequence shown here is derived from an EMBL/GenBank/DDBJ whole genome shotgun (WGS) entry which is preliminary data.</text>
</comment>
<protein>
    <submittedName>
        <fullName evidence="3">2-hydroxycyclohexanecarboxyl-CoA dehydrogenase</fullName>
    </submittedName>
</protein>
<dbReference type="AlphaFoldDB" id="A0A917X2X6"/>
<accession>A0A917X2X6</accession>
<dbReference type="SUPFAM" id="SSF51735">
    <property type="entry name" value="NAD(P)-binding Rossmann-fold domains"/>
    <property type="match status" value="1"/>
</dbReference>